<evidence type="ECO:0000313" key="1">
    <source>
        <dbReference type="EMBL" id="CAK9136076.1"/>
    </source>
</evidence>
<name>A0ABC8QUZ0_9AQUA</name>
<reference evidence="1 2" key="1">
    <citation type="submission" date="2024-02" db="EMBL/GenBank/DDBJ databases">
        <authorList>
            <person name="Vignale AGUSTIN F."/>
            <person name="Sosa J E."/>
            <person name="Modenutti C."/>
        </authorList>
    </citation>
    <scope>NUCLEOTIDE SEQUENCE [LARGE SCALE GENOMIC DNA]</scope>
</reference>
<dbReference type="AlphaFoldDB" id="A0ABC8QUZ0"/>
<organism evidence="1 2">
    <name type="scientific">Ilex paraguariensis</name>
    <name type="common">yerba mate</name>
    <dbReference type="NCBI Taxonomy" id="185542"/>
    <lineage>
        <taxon>Eukaryota</taxon>
        <taxon>Viridiplantae</taxon>
        <taxon>Streptophyta</taxon>
        <taxon>Embryophyta</taxon>
        <taxon>Tracheophyta</taxon>
        <taxon>Spermatophyta</taxon>
        <taxon>Magnoliopsida</taxon>
        <taxon>eudicotyledons</taxon>
        <taxon>Gunneridae</taxon>
        <taxon>Pentapetalae</taxon>
        <taxon>asterids</taxon>
        <taxon>campanulids</taxon>
        <taxon>Aquifoliales</taxon>
        <taxon>Aquifoliaceae</taxon>
        <taxon>Ilex</taxon>
    </lineage>
</organism>
<dbReference type="EMBL" id="CAUOFW020000734">
    <property type="protein sequence ID" value="CAK9136076.1"/>
    <property type="molecule type" value="Genomic_DNA"/>
</dbReference>
<proteinExistence type="predicted"/>
<gene>
    <name evidence="1" type="ORF">ILEXP_LOCUS3050</name>
</gene>
<accession>A0ABC8QUZ0</accession>
<keyword evidence="2" id="KW-1185">Reference proteome</keyword>
<sequence>MDQLTVEGRTTDSHTSIASMLDSPKSWVLQGQFWWRNVKGGPFFWCRYCYQRRKWHFCSRFPKKVDTGGLSQDLGGNCSKVIDSVKLLKLLKGAEMELPRWNVPLVSIKNKLNRIRHYEVALVRRSGIRVTLHLAKHARFIESLII</sequence>
<dbReference type="Proteomes" id="UP001642360">
    <property type="component" value="Unassembled WGS sequence"/>
</dbReference>
<protein>
    <submittedName>
        <fullName evidence="1">Uncharacterized protein</fullName>
    </submittedName>
</protein>
<evidence type="ECO:0000313" key="2">
    <source>
        <dbReference type="Proteomes" id="UP001642360"/>
    </source>
</evidence>
<comment type="caution">
    <text evidence="1">The sequence shown here is derived from an EMBL/GenBank/DDBJ whole genome shotgun (WGS) entry which is preliminary data.</text>
</comment>